<proteinExistence type="predicted"/>
<comment type="caution">
    <text evidence="3">The sequence shown here is derived from an EMBL/GenBank/DDBJ whole genome shotgun (WGS) entry which is preliminary data.</text>
</comment>
<feature type="region of interest" description="Disordered" evidence="1">
    <location>
        <begin position="261"/>
        <end position="290"/>
    </location>
</feature>
<keyword evidence="4" id="KW-1185">Reference proteome</keyword>
<name>A0ABS0U9B4_9GAMM</name>
<evidence type="ECO:0000256" key="2">
    <source>
        <dbReference type="SAM" id="Phobius"/>
    </source>
</evidence>
<dbReference type="InterPro" id="IPR047774">
    <property type="entry name" value="SrfA-like"/>
</dbReference>
<feature type="transmembrane region" description="Helical" evidence="2">
    <location>
        <begin position="184"/>
        <end position="201"/>
    </location>
</feature>
<evidence type="ECO:0000256" key="1">
    <source>
        <dbReference type="SAM" id="MobiDB-lite"/>
    </source>
</evidence>
<protein>
    <recommendedName>
        <fullName evidence="5">Virulence effector protein</fullName>
    </recommendedName>
</protein>
<gene>
    <name evidence="3" type="ORF">H8A87_12840</name>
</gene>
<reference evidence="3 4" key="1">
    <citation type="submission" date="2020-08" db="EMBL/GenBank/DDBJ databases">
        <title>Description of Xenorhabdus lircayensis sp. nov., the symbiotic bacterium associated with the entomopathogenic nematode Steirnernema unicornum.</title>
        <authorList>
            <person name="Castaneda-Alvarez C."/>
            <person name="Prodan S."/>
            <person name="Zamorano A."/>
            <person name="San-Blas E."/>
            <person name="Aballay E."/>
        </authorList>
    </citation>
    <scope>NUCLEOTIDE SEQUENCE [LARGE SCALE GENOMIC DNA]</scope>
    <source>
        <strain evidence="3 4">VLS</strain>
    </source>
</reference>
<feature type="region of interest" description="Disordered" evidence="1">
    <location>
        <begin position="303"/>
        <end position="356"/>
    </location>
</feature>
<dbReference type="EMBL" id="JACOII010000044">
    <property type="protein sequence ID" value="MBI6549578.1"/>
    <property type="molecule type" value="Genomic_DNA"/>
</dbReference>
<dbReference type="NCBIfam" id="NF040486">
    <property type="entry name" value="SrfA_fam"/>
    <property type="match status" value="1"/>
</dbReference>
<keyword evidence="2" id="KW-0472">Membrane</keyword>
<evidence type="ECO:0008006" key="5">
    <source>
        <dbReference type="Google" id="ProtNLM"/>
    </source>
</evidence>
<dbReference type="Proteomes" id="UP000696184">
    <property type="component" value="Unassembled WGS sequence"/>
</dbReference>
<organism evidence="3 4">
    <name type="scientific">Xenorhabdus lircayensis</name>
    <dbReference type="NCBI Taxonomy" id="2763499"/>
    <lineage>
        <taxon>Bacteria</taxon>
        <taxon>Pseudomonadati</taxon>
        <taxon>Pseudomonadota</taxon>
        <taxon>Gammaproteobacteria</taxon>
        <taxon>Enterobacterales</taxon>
        <taxon>Morganellaceae</taxon>
        <taxon>Xenorhabdus</taxon>
    </lineage>
</organism>
<keyword evidence="2" id="KW-0812">Transmembrane</keyword>
<sequence>MGENGQAVHLSALQLRETLRLRQLSEVADSLAIPQVNEQGDRIDWYAGFSGNVVPWSAATHDERQSALRQLEANQAAIEQLSAQMINQKAHEMRLFGALLSKTVQFPDQDHVYLVDGKPVVTFWGFVSAKQQARPNPLDCLRSSRPVTPPIASVVPSEPAASVASISSPAPTPERTQRRRLPRWLWLLLPLLLILFALLLLRGCVPDIYIWGLTSSTHSAPSHQNEALSVSDHHSLLPVNGKPSVNETVFIHELTSVNGKESANGMVPLHGATSGKTDSTKTDNTKTDGTTQLNSFLEQEMETDATSLAKNASSEASTAEAMNSSKPTPPVTDALSNSSSTNSSSTPSQPAVNIPPVLATVPSSGDLKIPAAAVQQGAIDFLNGYWHAGAGIQDSRTGKPLSLTYQIQDGKGQIEMVRGDGIRCQALVKAAMSSGMLQLDNSGEAKCTDGSTYTMPDVICRPGKQDVAECKGRYDEKTLFPMSMKREEN</sequence>
<feature type="compositionally biased region" description="Polar residues" evidence="1">
    <location>
        <begin position="304"/>
        <end position="326"/>
    </location>
</feature>
<accession>A0ABS0U9B4</accession>
<evidence type="ECO:0000313" key="4">
    <source>
        <dbReference type="Proteomes" id="UP000696184"/>
    </source>
</evidence>
<evidence type="ECO:0000313" key="3">
    <source>
        <dbReference type="EMBL" id="MBI6549578.1"/>
    </source>
</evidence>
<feature type="compositionally biased region" description="Low complexity" evidence="1">
    <location>
        <begin position="336"/>
        <end position="348"/>
    </location>
</feature>
<keyword evidence="2" id="KW-1133">Transmembrane helix</keyword>